<accession>A0A1V9ZBN0</accession>
<evidence type="ECO:0000313" key="2">
    <source>
        <dbReference type="EMBL" id="OQR95337.1"/>
    </source>
</evidence>
<sequence length="243" mass="27587">MLSPQGIAAAVVRLDEHPTALMTTAALSLFRMIWPIYVLIYLINRYLKRQRRERIFTEADSVALSIFTALFNPAVWFLFTNFMCCIEFCQWLKVCLLSPLAQDKEIDGALFGIVYGLVISLPPLYFSFLKGIWGKTASLLPRKPLSSRGRKVDGTAKTSSLGGNIYVLFEIDTAYKSHPAISARGSDCFNDKLNVIFRLILISNLDLRTNDRQLTIREHNEPCLYNVNMIKIDNLRSRGSLSR</sequence>
<comment type="caution">
    <text evidence="2">The sequence shown here is derived from an EMBL/GenBank/DDBJ whole genome shotgun (WGS) entry which is preliminary data.</text>
</comment>
<keyword evidence="3" id="KW-1185">Reference proteome</keyword>
<dbReference type="AlphaFoldDB" id="A0A1V9ZBN0"/>
<protein>
    <submittedName>
        <fullName evidence="2">Uncharacterized protein</fullName>
    </submittedName>
</protein>
<name>A0A1V9ZBN0_9STRA</name>
<gene>
    <name evidence="2" type="ORF">THRCLA_22158</name>
</gene>
<feature type="transmembrane region" description="Helical" evidence="1">
    <location>
        <begin position="109"/>
        <end position="133"/>
    </location>
</feature>
<dbReference type="Proteomes" id="UP000243217">
    <property type="component" value="Unassembled WGS sequence"/>
</dbReference>
<feature type="transmembrane region" description="Helical" evidence="1">
    <location>
        <begin position="64"/>
        <end position="89"/>
    </location>
</feature>
<dbReference type="EMBL" id="JNBS01002131">
    <property type="protein sequence ID" value="OQR95337.1"/>
    <property type="molecule type" value="Genomic_DNA"/>
</dbReference>
<evidence type="ECO:0000256" key="1">
    <source>
        <dbReference type="SAM" id="Phobius"/>
    </source>
</evidence>
<keyword evidence="1" id="KW-1133">Transmembrane helix</keyword>
<organism evidence="2 3">
    <name type="scientific">Thraustotheca clavata</name>
    <dbReference type="NCBI Taxonomy" id="74557"/>
    <lineage>
        <taxon>Eukaryota</taxon>
        <taxon>Sar</taxon>
        <taxon>Stramenopiles</taxon>
        <taxon>Oomycota</taxon>
        <taxon>Saprolegniomycetes</taxon>
        <taxon>Saprolegniales</taxon>
        <taxon>Achlyaceae</taxon>
        <taxon>Thraustotheca</taxon>
    </lineage>
</organism>
<keyword evidence="1" id="KW-0812">Transmembrane</keyword>
<keyword evidence="1" id="KW-0472">Membrane</keyword>
<evidence type="ECO:0000313" key="3">
    <source>
        <dbReference type="Proteomes" id="UP000243217"/>
    </source>
</evidence>
<proteinExistence type="predicted"/>
<reference evidence="2 3" key="1">
    <citation type="journal article" date="2014" name="Genome Biol. Evol.">
        <title>The secreted proteins of Achlya hypogyna and Thraustotheca clavata identify the ancestral oomycete secretome and reveal gene acquisitions by horizontal gene transfer.</title>
        <authorList>
            <person name="Misner I."/>
            <person name="Blouin N."/>
            <person name="Leonard G."/>
            <person name="Richards T.A."/>
            <person name="Lane C.E."/>
        </authorList>
    </citation>
    <scope>NUCLEOTIDE SEQUENCE [LARGE SCALE GENOMIC DNA]</scope>
    <source>
        <strain evidence="2 3">ATCC 34112</strain>
    </source>
</reference>
<feature type="transmembrane region" description="Helical" evidence="1">
    <location>
        <begin position="20"/>
        <end position="43"/>
    </location>
</feature>